<reference evidence="1 2" key="1">
    <citation type="submission" date="2024-09" db="EMBL/GenBank/DDBJ databases">
        <authorList>
            <person name="Sun Q."/>
            <person name="Mori K."/>
        </authorList>
    </citation>
    <scope>NUCLEOTIDE SEQUENCE [LARGE SCALE GENOMIC DNA]</scope>
    <source>
        <strain evidence="1 2">JCM 3323</strain>
    </source>
</reference>
<keyword evidence="2" id="KW-1185">Reference proteome</keyword>
<organism evidence="1 2">
    <name type="scientific">Nonomuraea roseola</name>
    <dbReference type="NCBI Taxonomy" id="46179"/>
    <lineage>
        <taxon>Bacteria</taxon>
        <taxon>Bacillati</taxon>
        <taxon>Actinomycetota</taxon>
        <taxon>Actinomycetes</taxon>
        <taxon>Streptosporangiales</taxon>
        <taxon>Streptosporangiaceae</taxon>
        <taxon>Nonomuraea</taxon>
    </lineage>
</organism>
<gene>
    <name evidence="1" type="ORF">ACFFRN_20710</name>
</gene>
<evidence type="ECO:0000313" key="1">
    <source>
        <dbReference type="EMBL" id="MFB9529039.1"/>
    </source>
</evidence>
<evidence type="ECO:0000313" key="2">
    <source>
        <dbReference type="Proteomes" id="UP001589646"/>
    </source>
</evidence>
<comment type="caution">
    <text evidence="1">The sequence shown here is derived from an EMBL/GenBank/DDBJ whole genome shotgun (WGS) entry which is preliminary data.</text>
</comment>
<evidence type="ECO:0008006" key="3">
    <source>
        <dbReference type="Google" id="ProtNLM"/>
    </source>
</evidence>
<name>A0ABV5Q0N3_9ACTN</name>
<dbReference type="Proteomes" id="UP001589646">
    <property type="component" value="Unassembled WGS sequence"/>
</dbReference>
<dbReference type="RefSeq" id="WP_346128960.1">
    <property type="nucleotide sequence ID" value="NZ_BAAAXC010000015.1"/>
</dbReference>
<dbReference type="EMBL" id="JBHMCE010000006">
    <property type="protein sequence ID" value="MFB9529039.1"/>
    <property type="molecule type" value="Genomic_DNA"/>
</dbReference>
<proteinExistence type="predicted"/>
<dbReference type="Gene3D" id="2.40.30.200">
    <property type="match status" value="1"/>
</dbReference>
<accession>A0ABV5Q0N3</accession>
<protein>
    <recommendedName>
        <fullName evidence="3">Phage tail family protein</fullName>
    </recommendedName>
</protein>
<sequence length="289" mass="31483">MYTSSFNLTSGDDGISVLPGMKGFDAPSYTLSYDEMPALDGGYARHTRATSRELFVPIYLEGDDRQTLLTRKRALLAALNPTLGACRLTFTEGDGSKRFINAYYVDGAQGSEGQDEAGFVWTKYGLIFRALDPYFYSGTAQSIRFSAGNVEVNPFFGDPFLGRPFINRAHSLNGSSNITVTGDVDMWPTWTIHGPASTMTFTRKVPGQPDRAFTLNANLTATQALVVDTRPRSKSVRDAATGENRWGLLGPSPHLWPISPGPNEVVIAVADVGAETSVNLTYMPRYLSA</sequence>